<name>A0ABN7RMY9_OIKDI</name>
<reference evidence="2 3" key="1">
    <citation type="submission" date="2021-04" db="EMBL/GenBank/DDBJ databases">
        <authorList>
            <person name="Bliznina A."/>
        </authorList>
    </citation>
    <scope>NUCLEOTIDE SEQUENCE [LARGE SCALE GENOMIC DNA]</scope>
</reference>
<organism evidence="2 3">
    <name type="scientific">Oikopleura dioica</name>
    <name type="common">Tunicate</name>
    <dbReference type="NCBI Taxonomy" id="34765"/>
    <lineage>
        <taxon>Eukaryota</taxon>
        <taxon>Metazoa</taxon>
        <taxon>Chordata</taxon>
        <taxon>Tunicata</taxon>
        <taxon>Appendicularia</taxon>
        <taxon>Copelata</taxon>
        <taxon>Oikopleuridae</taxon>
        <taxon>Oikopleura</taxon>
    </lineage>
</organism>
<feature type="region of interest" description="Disordered" evidence="1">
    <location>
        <begin position="61"/>
        <end position="89"/>
    </location>
</feature>
<protein>
    <submittedName>
        <fullName evidence="2">Oidioi.mRNA.OKI2018_I69.PAR.g9078.t1.cds</fullName>
    </submittedName>
</protein>
<sequence>MQSNFLSPLSSVSHFVQWFKKFFDANYQGEPLGPVHARANAGVTPRFKFAAVSTTAKKAPARAGAPAARVLEAPRTPASERQRKKKNARPLLFYRIKDVPSSKG</sequence>
<evidence type="ECO:0000313" key="2">
    <source>
        <dbReference type="EMBL" id="CAG5078762.1"/>
    </source>
</evidence>
<dbReference type="EMBL" id="OU015568">
    <property type="protein sequence ID" value="CAG5078762.1"/>
    <property type="molecule type" value="Genomic_DNA"/>
</dbReference>
<proteinExistence type="predicted"/>
<evidence type="ECO:0000256" key="1">
    <source>
        <dbReference type="SAM" id="MobiDB-lite"/>
    </source>
</evidence>
<accession>A0ABN7RMY9</accession>
<evidence type="ECO:0000313" key="3">
    <source>
        <dbReference type="Proteomes" id="UP001158576"/>
    </source>
</evidence>
<gene>
    <name evidence="2" type="ORF">OKIOD_LOCUS636</name>
</gene>
<keyword evidence="3" id="KW-1185">Reference proteome</keyword>
<dbReference type="Proteomes" id="UP001158576">
    <property type="component" value="Chromosome PAR"/>
</dbReference>